<feature type="region of interest" description="Disordered" evidence="1">
    <location>
        <begin position="126"/>
        <end position="166"/>
    </location>
</feature>
<evidence type="ECO:0000256" key="1">
    <source>
        <dbReference type="SAM" id="MobiDB-lite"/>
    </source>
</evidence>
<dbReference type="SUPFAM" id="SSF57903">
    <property type="entry name" value="FYVE/PHD zinc finger"/>
    <property type="match status" value="1"/>
</dbReference>
<dbReference type="GO" id="GO:0061630">
    <property type="term" value="F:ubiquitin protein ligase activity"/>
    <property type="evidence" value="ECO:0007669"/>
    <property type="project" value="InterPro"/>
</dbReference>
<dbReference type="InterPro" id="IPR013083">
    <property type="entry name" value="Znf_RING/FYVE/PHD"/>
</dbReference>
<dbReference type="Proteomes" id="UP001488838">
    <property type="component" value="Unassembled WGS sequence"/>
</dbReference>
<evidence type="ECO:0000313" key="2">
    <source>
        <dbReference type="EMBL" id="KAK7817491.1"/>
    </source>
</evidence>
<dbReference type="AlphaFoldDB" id="A0AAW0ITS4"/>
<dbReference type="GO" id="GO:0005737">
    <property type="term" value="C:cytoplasm"/>
    <property type="evidence" value="ECO:0007669"/>
    <property type="project" value="TreeGrafter"/>
</dbReference>
<dbReference type="Gene3D" id="3.30.40.10">
    <property type="entry name" value="Zinc/RING finger domain, C3HC4 (zinc finger)"/>
    <property type="match status" value="1"/>
</dbReference>
<keyword evidence="3" id="KW-1185">Reference proteome</keyword>
<name>A0AAW0ITS4_MYOGA</name>
<proteinExistence type="predicted"/>
<evidence type="ECO:0000313" key="3">
    <source>
        <dbReference type="Proteomes" id="UP001488838"/>
    </source>
</evidence>
<accession>A0AAW0ITS4</accession>
<dbReference type="InterPro" id="IPR011011">
    <property type="entry name" value="Znf_FYVE_PHD"/>
</dbReference>
<dbReference type="CDD" id="cd15542">
    <property type="entry name" value="PHD_UBR7"/>
    <property type="match status" value="1"/>
</dbReference>
<evidence type="ECO:0008006" key="4">
    <source>
        <dbReference type="Google" id="ProtNLM"/>
    </source>
</evidence>
<dbReference type="PANTHER" id="PTHR13513">
    <property type="entry name" value="E3 UBIQUITIN-PROTEIN LIGASE UBR7"/>
    <property type="match status" value="1"/>
</dbReference>
<dbReference type="InterPro" id="IPR040204">
    <property type="entry name" value="UBR7"/>
</dbReference>
<dbReference type="GO" id="GO:0008270">
    <property type="term" value="F:zinc ion binding"/>
    <property type="evidence" value="ECO:0007669"/>
    <property type="project" value="InterPro"/>
</dbReference>
<reference evidence="2 3" key="1">
    <citation type="journal article" date="2023" name="bioRxiv">
        <title>Conserved and derived expression patterns and positive selection on dental genes reveal complex evolutionary context of ever-growing rodent molars.</title>
        <authorList>
            <person name="Calamari Z.T."/>
            <person name="Song A."/>
            <person name="Cohen E."/>
            <person name="Akter M."/>
            <person name="Roy R.D."/>
            <person name="Hallikas O."/>
            <person name="Christensen M.M."/>
            <person name="Li P."/>
            <person name="Marangoni P."/>
            <person name="Jernvall J."/>
            <person name="Klein O.D."/>
        </authorList>
    </citation>
    <scope>NUCLEOTIDE SEQUENCE [LARGE SCALE GENOMIC DNA]</scope>
    <source>
        <strain evidence="2">V071</strain>
    </source>
</reference>
<feature type="compositionally biased region" description="Basic and acidic residues" evidence="1">
    <location>
        <begin position="127"/>
        <end position="158"/>
    </location>
</feature>
<comment type="caution">
    <text evidence="2">The sequence shown here is derived from an EMBL/GenBank/DDBJ whole genome shotgun (WGS) entry which is preliminary data.</text>
</comment>
<protein>
    <recommendedName>
        <fullName evidence="4">E3 ubiquitin-protein ligase UBR7</fullName>
    </recommendedName>
</protein>
<organism evidence="2 3">
    <name type="scientific">Myodes glareolus</name>
    <name type="common">Bank vole</name>
    <name type="synonym">Clethrionomys glareolus</name>
    <dbReference type="NCBI Taxonomy" id="447135"/>
    <lineage>
        <taxon>Eukaryota</taxon>
        <taxon>Metazoa</taxon>
        <taxon>Chordata</taxon>
        <taxon>Craniata</taxon>
        <taxon>Vertebrata</taxon>
        <taxon>Euteleostomi</taxon>
        <taxon>Mammalia</taxon>
        <taxon>Eutheria</taxon>
        <taxon>Euarchontoglires</taxon>
        <taxon>Glires</taxon>
        <taxon>Rodentia</taxon>
        <taxon>Myomorpha</taxon>
        <taxon>Muroidea</taxon>
        <taxon>Cricetidae</taxon>
        <taxon>Arvicolinae</taxon>
        <taxon>Myodes</taxon>
    </lineage>
</organism>
<dbReference type="EMBL" id="JBBHLL010000095">
    <property type="protein sequence ID" value="KAK7817491.1"/>
    <property type="molecule type" value="Genomic_DNA"/>
</dbReference>
<dbReference type="PANTHER" id="PTHR13513:SF9">
    <property type="entry name" value="E3 UBIQUITIN-PROTEIN LIGASE UBR7-RELATED"/>
    <property type="match status" value="1"/>
</dbReference>
<gene>
    <name evidence="2" type="ORF">U0070_024965</name>
</gene>
<sequence>MAGAESPAGCQAELEPVVSLVDVLEEDEELENEACAVLGGSDSEKCSYSQVPDEMIQCVVCEDWFHGRHLGAIPPESGDFQEMVCQACMKRCSFLWAYAGQLAVNRVSAEDDGLLLTVDGVGSQEVIKPENGSHQDNTQKEDVSKHGKNAGKEVKAEQNNEPCASSSSEFHCQTVFKNENTKTELQSGCRLQELQASQFVKKDAATYWPLNWRSRLCTCQDCMKMYGELDVLFLTDEYDTVLAYENKGKREQTSERRDPLMDTLSSMNRVQQVELICEYNDLKTELKDYLKRFADEGTVVKREDIQQFFEEFQSKKRRRVDGLQYYCS</sequence>